<name>A0A090IMB2_9GAMM</name>
<gene>
    <name evidence="13" type="primary">cheZ</name>
    <name evidence="13" type="ORF">AWOD_I_1951</name>
</gene>
<keyword evidence="5 10" id="KW-0145">Chemotaxis</keyword>
<dbReference type="PANTHER" id="PTHR43693:SF1">
    <property type="entry name" value="PROTEIN PHOSPHATASE CHEZ"/>
    <property type="match status" value="1"/>
</dbReference>
<dbReference type="InterPro" id="IPR007439">
    <property type="entry name" value="Chemotax_Pase_CheZ"/>
</dbReference>
<evidence type="ECO:0000256" key="8">
    <source>
        <dbReference type="ARBA" id="ARBA00022912"/>
    </source>
</evidence>
<dbReference type="SUPFAM" id="SSF75708">
    <property type="entry name" value="Chemotaxis phosphatase CheZ"/>
    <property type="match status" value="1"/>
</dbReference>
<evidence type="ECO:0000256" key="3">
    <source>
        <dbReference type="ARBA" id="ARBA00018484"/>
    </source>
</evidence>
<keyword evidence="7 10" id="KW-0378">Hydrolase</keyword>
<keyword evidence="4 10" id="KW-0963">Cytoplasm</keyword>
<feature type="region of interest" description="Disordered" evidence="12">
    <location>
        <begin position="202"/>
        <end position="227"/>
    </location>
</feature>
<evidence type="ECO:0000256" key="6">
    <source>
        <dbReference type="ARBA" id="ARBA00022779"/>
    </source>
</evidence>
<keyword evidence="6 10" id="KW-0283">Flagellar rotation</keyword>
<evidence type="ECO:0000313" key="14">
    <source>
        <dbReference type="Proteomes" id="UP000032427"/>
    </source>
</evidence>
<proteinExistence type="inferred from homology"/>
<evidence type="ECO:0000313" key="13">
    <source>
        <dbReference type="EMBL" id="CED72016.1"/>
    </source>
</evidence>
<dbReference type="PIRSF" id="PIRSF002884">
    <property type="entry name" value="CheZ"/>
    <property type="match status" value="1"/>
</dbReference>
<evidence type="ECO:0000256" key="4">
    <source>
        <dbReference type="ARBA" id="ARBA00022490"/>
    </source>
</evidence>
<keyword evidence="8 10" id="KW-0904">Protein phosphatase</keyword>
<keyword evidence="14" id="KW-1185">Reference proteome</keyword>
<dbReference type="EC" id="3.1.3.-" evidence="10"/>
<dbReference type="GeneID" id="28541528"/>
<dbReference type="GO" id="GO:0004721">
    <property type="term" value="F:phosphoprotein phosphatase activity"/>
    <property type="evidence" value="ECO:0007669"/>
    <property type="project" value="UniProtKB-KW"/>
</dbReference>
<dbReference type="GO" id="GO:0050920">
    <property type="term" value="P:regulation of chemotaxis"/>
    <property type="evidence" value="ECO:0007669"/>
    <property type="project" value="InterPro"/>
</dbReference>
<evidence type="ECO:0000256" key="5">
    <source>
        <dbReference type="ARBA" id="ARBA00022500"/>
    </source>
</evidence>
<comment type="subcellular location">
    <subcellularLocation>
        <location evidence="1 10">Cytoplasm</location>
    </subcellularLocation>
</comment>
<dbReference type="GO" id="GO:0005737">
    <property type="term" value="C:cytoplasm"/>
    <property type="evidence" value="ECO:0007669"/>
    <property type="project" value="UniProtKB-SubCell"/>
</dbReference>
<dbReference type="GO" id="GO:0009288">
    <property type="term" value="C:bacterial-type flagellum"/>
    <property type="evidence" value="ECO:0007669"/>
    <property type="project" value="InterPro"/>
</dbReference>
<reference evidence="14" key="1">
    <citation type="submission" date="2014-09" db="EMBL/GenBank/DDBJ databases">
        <authorList>
            <person name="Hjerde E."/>
        </authorList>
    </citation>
    <scope>NUCLEOTIDE SEQUENCE [LARGE SCALE GENOMIC DNA]</scope>
    <source>
        <strain evidence="14">06/09/139</strain>
    </source>
</reference>
<comment type="function">
    <text evidence="10">Plays an important role in bacterial chemotaxis signal transduction pathway by accelerating the dephosphorylation of phosphorylated CheY (CheY-P).</text>
</comment>
<dbReference type="PATRIC" id="fig|80852.17.peg.2018"/>
<dbReference type="GO" id="GO:0006935">
    <property type="term" value="P:chemotaxis"/>
    <property type="evidence" value="ECO:0007669"/>
    <property type="project" value="UniProtKB-KW"/>
</dbReference>
<dbReference type="OrthoDB" id="9773007at2"/>
<evidence type="ECO:0000256" key="11">
    <source>
        <dbReference type="PIRSR" id="PIRSR002884-1"/>
    </source>
</evidence>
<dbReference type="KEGG" id="awd:AWOD_I_1951"/>
<dbReference type="EMBL" id="LN554846">
    <property type="protein sequence ID" value="CED72016.1"/>
    <property type="molecule type" value="Genomic_DNA"/>
</dbReference>
<evidence type="ECO:0000256" key="9">
    <source>
        <dbReference type="ARBA" id="ARBA00029599"/>
    </source>
</evidence>
<evidence type="ECO:0000256" key="7">
    <source>
        <dbReference type="ARBA" id="ARBA00022801"/>
    </source>
</evidence>
<accession>A0A090IMB2</accession>
<sequence length="238" mass="26701">MISLTDAKELVALLEDGKQEEADQFVASLVPPSEQPILQEVGSLTRDLHESLKNFKLDHRVVAIANDEIPDARDRLQYVIDKTEMAANKTMDAVDRSLPIADELHGGLLQVRPQWNSLMKGRIELTQFKDLCHNIDGLLTQVEGNSSELRNELTNILMAQDFQDLTGQIIKRVITLVQEVEDRLVDILTLFKVEEQLEAEEEVIKPSEAEGPILNPHEREDAVASQDDVDDLLASLGF</sequence>
<dbReference type="Proteomes" id="UP000032427">
    <property type="component" value="Chromosome 1"/>
</dbReference>
<dbReference type="GO" id="GO:0097588">
    <property type="term" value="P:archaeal or bacterial-type flagellum-dependent cell motility"/>
    <property type="evidence" value="ECO:0007669"/>
    <property type="project" value="UniProtKB-KW"/>
</dbReference>
<dbReference type="PANTHER" id="PTHR43693">
    <property type="entry name" value="PROTEIN PHOSPHATASE CHEZ"/>
    <property type="match status" value="1"/>
</dbReference>
<evidence type="ECO:0000256" key="10">
    <source>
        <dbReference type="PIRNR" id="PIRNR002884"/>
    </source>
</evidence>
<dbReference type="Gene3D" id="1.10.287.500">
    <property type="entry name" value="Helix hairpin bin"/>
    <property type="match status" value="1"/>
</dbReference>
<evidence type="ECO:0000256" key="2">
    <source>
        <dbReference type="ARBA" id="ARBA00005908"/>
    </source>
</evidence>
<feature type="site" description="Enhances dephosphorylation of CheY-P" evidence="11">
    <location>
        <position position="168"/>
    </location>
</feature>
<dbReference type="AlphaFoldDB" id="A0A090IMB2"/>
<comment type="subunit">
    <text evidence="10">Homodimer.</text>
</comment>
<dbReference type="InterPro" id="IPR050992">
    <property type="entry name" value="CheZ_family_phosphatases"/>
</dbReference>
<evidence type="ECO:0000256" key="12">
    <source>
        <dbReference type="SAM" id="MobiDB-lite"/>
    </source>
</evidence>
<evidence type="ECO:0000256" key="1">
    <source>
        <dbReference type="ARBA" id="ARBA00004496"/>
    </source>
</evidence>
<dbReference type="STRING" id="80852.AWOD_I_1951"/>
<protein>
    <recommendedName>
        <fullName evidence="3 10">Protein phosphatase CheZ</fullName>
        <ecNumber evidence="10">3.1.3.-</ecNumber>
    </recommendedName>
    <alternativeName>
        <fullName evidence="9 10">Chemotaxis protein CheZ</fullName>
    </alternativeName>
</protein>
<organism evidence="13 14">
    <name type="scientific">Aliivibrio wodanis</name>
    <dbReference type="NCBI Taxonomy" id="80852"/>
    <lineage>
        <taxon>Bacteria</taxon>
        <taxon>Pseudomonadati</taxon>
        <taxon>Pseudomonadota</taxon>
        <taxon>Gammaproteobacteria</taxon>
        <taxon>Vibrionales</taxon>
        <taxon>Vibrionaceae</taxon>
        <taxon>Aliivibrio</taxon>
    </lineage>
</organism>
<dbReference type="HOGENOM" id="CLU_080718_0_0_6"/>
<comment type="similarity">
    <text evidence="2 10">Belongs to the CheZ family.</text>
</comment>
<dbReference type="Pfam" id="PF04344">
    <property type="entry name" value="CheZ"/>
    <property type="match status" value="1"/>
</dbReference>